<sequence>MTTHVFIGTTCGPVAIQRITPEASGVQSVVCLNGTVQALPISHAYHDFVRRGTGIIARDFEHDAFRVDLAERVDQGVSWQLPIYVAHAVHARGQLGNGQPEAGDTVIWATGEVGADGDVRPVERTADKLNQSLGQIQQWRQAGIQVRVLLPDTNLAEGVEQVSDLAGVAGVHTLSEALESFGGGVSRPSKDKTSSAMGSAKPSAWLIAAVIVALLASVIWWLSSGKGGQELIELDDFGGQVVRPTRPQPQASRASSDAGRVIASTTATDQELWWLYGTGDCAPANQTRVAVDEVAAMQDEHGALCGLAMAAGSDDTVLVVSLTEGARLPVGPSRAGYRSTRLHSAAEGGRLAVIWLDSSAALRVESLLERWLRQQPRPLAPATLEAWLAEQGDGSQLRWIEIAP</sequence>
<dbReference type="STRING" id="1579979.WM2015_1077"/>
<organism evidence="1 2">
    <name type="scientific">Wenzhouxiangella marina</name>
    <dbReference type="NCBI Taxonomy" id="1579979"/>
    <lineage>
        <taxon>Bacteria</taxon>
        <taxon>Pseudomonadati</taxon>
        <taxon>Pseudomonadota</taxon>
        <taxon>Gammaproteobacteria</taxon>
        <taxon>Chromatiales</taxon>
        <taxon>Wenzhouxiangellaceae</taxon>
        <taxon>Wenzhouxiangella</taxon>
    </lineage>
</organism>
<dbReference type="RefSeq" id="WP_156200896.1">
    <property type="nucleotide sequence ID" value="NZ_CP012154.1"/>
</dbReference>
<evidence type="ECO:0000313" key="2">
    <source>
        <dbReference type="Proteomes" id="UP000066624"/>
    </source>
</evidence>
<protein>
    <submittedName>
        <fullName evidence="1">Uncharacterized protein</fullName>
    </submittedName>
</protein>
<proteinExistence type="predicted"/>
<dbReference type="AlphaFoldDB" id="A0A0K0XUU3"/>
<keyword evidence="2" id="KW-1185">Reference proteome</keyword>
<name>A0A0K0XUU3_9GAMM</name>
<dbReference type="Proteomes" id="UP000066624">
    <property type="component" value="Chromosome"/>
</dbReference>
<gene>
    <name evidence="1" type="ORF">WM2015_1077</name>
</gene>
<accession>A0A0K0XUU3</accession>
<dbReference type="KEGG" id="wma:WM2015_1077"/>
<dbReference type="OrthoDB" id="8436543at2"/>
<evidence type="ECO:0000313" key="1">
    <source>
        <dbReference type="EMBL" id="AKS41453.1"/>
    </source>
</evidence>
<reference evidence="1 2" key="1">
    <citation type="submission" date="2015-07" db="EMBL/GenBank/DDBJ databases">
        <authorList>
            <person name="Noorani M."/>
        </authorList>
    </citation>
    <scope>NUCLEOTIDE SEQUENCE [LARGE SCALE GENOMIC DNA]</scope>
    <source>
        <strain evidence="1 2">KCTC 42284</strain>
    </source>
</reference>
<dbReference type="EMBL" id="CP012154">
    <property type="protein sequence ID" value="AKS41453.1"/>
    <property type="molecule type" value="Genomic_DNA"/>
</dbReference>